<organism evidence="3 4">
    <name type="scientific">Catenuloplanes indicus</name>
    <dbReference type="NCBI Taxonomy" id="137267"/>
    <lineage>
        <taxon>Bacteria</taxon>
        <taxon>Bacillati</taxon>
        <taxon>Actinomycetota</taxon>
        <taxon>Actinomycetes</taxon>
        <taxon>Micromonosporales</taxon>
        <taxon>Micromonosporaceae</taxon>
        <taxon>Catenuloplanes</taxon>
    </lineage>
</organism>
<keyword evidence="1" id="KW-0175">Coiled coil</keyword>
<proteinExistence type="predicted"/>
<evidence type="ECO:0000313" key="4">
    <source>
        <dbReference type="Proteomes" id="UP001240236"/>
    </source>
</evidence>
<gene>
    <name evidence="2" type="ORF">J2S42_000044</name>
    <name evidence="3" type="ORF">J2S42_008445</name>
</gene>
<feature type="coiled-coil region" evidence="1">
    <location>
        <begin position="1"/>
        <end position="35"/>
    </location>
</feature>
<evidence type="ECO:0000313" key="2">
    <source>
        <dbReference type="EMBL" id="MDQ0363375.1"/>
    </source>
</evidence>
<sequence length="136" mass="15653">MTDYSRALHNAADEYRAAEAQLNRARDNLAATIRAAYFDTTKKADVLRGINYEWSRTHLDDTIIKAWWNELDDALRQRLLAAVDQPHLPTELIPELAEAGVAVQFWRFAGEMEPVWPRGLKHFLAERKPRTPKEPA</sequence>
<dbReference type="EMBL" id="JAUSUZ010000001">
    <property type="protein sequence ID" value="MDQ0363375.1"/>
    <property type="molecule type" value="Genomic_DNA"/>
</dbReference>
<dbReference type="AlphaFoldDB" id="A0AAE3W9D0"/>
<name>A0AAE3W9D0_9ACTN</name>
<evidence type="ECO:0000256" key="1">
    <source>
        <dbReference type="SAM" id="Coils"/>
    </source>
</evidence>
<comment type="caution">
    <text evidence="3">The sequence shown here is derived from an EMBL/GenBank/DDBJ whole genome shotgun (WGS) entry which is preliminary data.</text>
</comment>
<evidence type="ECO:0000313" key="3">
    <source>
        <dbReference type="EMBL" id="MDQ0371697.1"/>
    </source>
</evidence>
<dbReference type="RefSeq" id="WP_307233955.1">
    <property type="nucleotide sequence ID" value="NZ_JAUSUZ010000001.1"/>
</dbReference>
<dbReference type="EMBL" id="JAUSUZ010000002">
    <property type="protein sequence ID" value="MDQ0371697.1"/>
    <property type="molecule type" value="Genomic_DNA"/>
</dbReference>
<protein>
    <submittedName>
        <fullName evidence="3">Uncharacterized protein</fullName>
    </submittedName>
</protein>
<accession>A0AAE3W9D0</accession>
<reference evidence="3 4" key="1">
    <citation type="submission" date="2023-07" db="EMBL/GenBank/DDBJ databases">
        <title>Sequencing the genomes of 1000 actinobacteria strains.</title>
        <authorList>
            <person name="Klenk H.-P."/>
        </authorList>
    </citation>
    <scope>NUCLEOTIDE SEQUENCE [LARGE SCALE GENOMIC DNA]</scope>
    <source>
        <strain evidence="3 4">DSM 44709</strain>
    </source>
</reference>
<keyword evidence="4" id="KW-1185">Reference proteome</keyword>
<dbReference type="Proteomes" id="UP001240236">
    <property type="component" value="Unassembled WGS sequence"/>
</dbReference>